<keyword evidence="2" id="KW-1185">Reference proteome</keyword>
<dbReference type="OrthoDB" id="9808360at2"/>
<dbReference type="Proteomes" id="UP000254808">
    <property type="component" value="Chromosome"/>
</dbReference>
<dbReference type="InterPro" id="IPR036388">
    <property type="entry name" value="WH-like_DNA-bd_sf"/>
</dbReference>
<dbReference type="EMBL" id="CP027806">
    <property type="protein sequence ID" value="AXJ02176.1"/>
    <property type="molecule type" value="Genomic_DNA"/>
</dbReference>
<gene>
    <name evidence="1" type="ORF">CYPRO_2939</name>
</gene>
<dbReference type="Gene3D" id="1.10.10.10">
    <property type="entry name" value="Winged helix-like DNA-binding domain superfamily/Winged helix DNA-binding domain"/>
    <property type="match status" value="1"/>
</dbReference>
<dbReference type="KEGG" id="cprv:CYPRO_2939"/>
<evidence type="ECO:0000313" key="1">
    <source>
        <dbReference type="EMBL" id="AXJ02176.1"/>
    </source>
</evidence>
<organism evidence="1 2">
    <name type="scientific">Cyclonatronum proteinivorum</name>
    <dbReference type="NCBI Taxonomy" id="1457365"/>
    <lineage>
        <taxon>Bacteria</taxon>
        <taxon>Pseudomonadati</taxon>
        <taxon>Balneolota</taxon>
        <taxon>Balneolia</taxon>
        <taxon>Balneolales</taxon>
        <taxon>Cyclonatronaceae</taxon>
        <taxon>Cyclonatronum</taxon>
    </lineage>
</organism>
<proteinExistence type="predicted"/>
<dbReference type="NCBIfam" id="TIGR00738">
    <property type="entry name" value="rrf2_super"/>
    <property type="match status" value="1"/>
</dbReference>
<dbReference type="PROSITE" id="PS51197">
    <property type="entry name" value="HTH_RRF2_2"/>
    <property type="match status" value="1"/>
</dbReference>
<dbReference type="InterPro" id="IPR030489">
    <property type="entry name" value="TR_Rrf2-type_CS"/>
</dbReference>
<dbReference type="InterPro" id="IPR000944">
    <property type="entry name" value="Tscrpt_reg_Rrf2"/>
</dbReference>
<evidence type="ECO:0000313" key="2">
    <source>
        <dbReference type="Proteomes" id="UP000254808"/>
    </source>
</evidence>
<protein>
    <submittedName>
        <fullName evidence="1">Transcriptional regulator, BadM/Rrf2 family</fullName>
    </submittedName>
</protein>
<dbReference type="Pfam" id="PF02082">
    <property type="entry name" value="Rrf2"/>
    <property type="match status" value="1"/>
</dbReference>
<dbReference type="PANTHER" id="PTHR33221:SF13">
    <property type="entry name" value="TRANSCRIPTIONAL REGULATOR-RELATED"/>
    <property type="match status" value="1"/>
</dbReference>
<dbReference type="GO" id="GO:0003700">
    <property type="term" value="F:DNA-binding transcription factor activity"/>
    <property type="evidence" value="ECO:0007669"/>
    <property type="project" value="TreeGrafter"/>
</dbReference>
<dbReference type="InterPro" id="IPR036390">
    <property type="entry name" value="WH_DNA-bd_sf"/>
</dbReference>
<dbReference type="PANTHER" id="PTHR33221">
    <property type="entry name" value="WINGED HELIX-TURN-HELIX TRANSCRIPTIONAL REGULATOR, RRF2 FAMILY"/>
    <property type="match status" value="1"/>
</dbReference>
<dbReference type="GO" id="GO:0005829">
    <property type="term" value="C:cytosol"/>
    <property type="evidence" value="ECO:0007669"/>
    <property type="project" value="TreeGrafter"/>
</dbReference>
<accession>A0A345UNX4</accession>
<name>A0A345UNX4_9BACT</name>
<dbReference type="RefSeq" id="WP_114985297.1">
    <property type="nucleotide sequence ID" value="NZ_CP027806.1"/>
</dbReference>
<sequence>MQFLSLGTQYTLTALIFLSRQEQGTAVSASKLAEPLNSPSTYLSQMLTRLIEPGIIGTRRGIHGGVYLAKEAAEISIYDIVTAVEGDDFFKTCFLGISGCGDVEPCPFHEEWGKKRGDIEEWLRATSLDDLANDLSNHLSNGLFQFERKAQV</sequence>
<dbReference type="PROSITE" id="PS01332">
    <property type="entry name" value="HTH_RRF2_1"/>
    <property type="match status" value="1"/>
</dbReference>
<dbReference type="SUPFAM" id="SSF46785">
    <property type="entry name" value="Winged helix' DNA-binding domain"/>
    <property type="match status" value="1"/>
</dbReference>
<reference evidence="1 2" key="1">
    <citation type="submission" date="2018-03" db="EMBL/GenBank/DDBJ databases">
        <title>Phenotypic and genomic properties of Cyclonatronum proteinivorum gen. nov., sp. nov., a haloalkaliphilic bacteroidete from soda lakes possessing Na+-translocating rhodopsin.</title>
        <authorList>
            <person name="Toshchakov S.V."/>
            <person name="Korzhenkov A."/>
            <person name="Samarov N.I."/>
            <person name="Kublanov I.V."/>
            <person name="Muntyan M.S."/>
            <person name="Sorokin D.Y."/>
        </authorList>
    </citation>
    <scope>NUCLEOTIDE SEQUENCE [LARGE SCALE GENOMIC DNA]</scope>
    <source>
        <strain evidence="1 2">Omega</strain>
    </source>
</reference>
<dbReference type="AlphaFoldDB" id="A0A345UNX4"/>